<dbReference type="Gene3D" id="1.10.246.120">
    <property type="match status" value="1"/>
</dbReference>
<dbReference type="GO" id="GO:0031267">
    <property type="term" value="F:small GTPase binding"/>
    <property type="evidence" value="ECO:0007669"/>
    <property type="project" value="TreeGrafter"/>
</dbReference>
<dbReference type="InterPro" id="IPR003123">
    <property type="entry name" value="VPS9"/>
</dbReference>
<dbReference type="GO" id="GO:0030139">
    <property type="term" value="C:endocytic vesicle"/>
    <property type="evidence" value="ECO:0007669"/>
    <property type="project" value="TreeGrafter"/>
</dbReference>
<dbReference type="InterPro" id="IPR045046">
    <property type="entry name" value="Vps9-like"/>
</dbReference>
<evidence type="ECO:0000259" key="1">
    <source>
        <dbReference type="PROSITE" id="PS51205"/>
    </source>
</evidence>
<name>A0AAW1XWR3_RUBAR</name>
<reference evidence="2 3" key="1">
    <citation type="journal article" date="2023" name="G3 (Bethesda)">
        <title>A chromosome-length genome assembly and annotation of blackberry (Rubus argutus, cv. 'Hillquist').</title>
        <authorList>
            <person name="Bruna T."/>
            <person name="Aryal R."/>
            <person name="Dudchenko O."/>
            <person name="Sargent D.J."/>
            <person name="Mead D."/>
            <person name="Buti M."/>
            <person name="Cavallini A."/>
            <person name="Hytonen T."/>
            <person name="Andres J."/>
            <person name="Pham M."/>
            <person name="Weisz D."/>
            <person name="Mascagni F."/>
            <person name="Usai G."/>
            <person name="Natali L."/>
            <person name="Bassil N."/>
            <person name="Fernandez G.E."/>
            <person name="Lomsadze A."/>
            <person name="Armour M."/>
            <person name="Olukolu B."/>
            <person name="Poorten T."/>
            <person name="Britton C."/>
            <person name="Davik J."/>
            <person name="Ashrafi H."/>
            <person name="Aiden E.L."/>
            <person name="Borodovsky M."/>
            <person name="Worthington M."/>
        </authorList>
    </citation>
    <scope>NUCLEOTIDE SEQUENCE [LARGE SCALE GENOMIC DNA]</scope>
    <source>
        <strain evidence="2">PI 553951</strain>
    </source>
</reference>
<evidence type="ECO:0000313" key="3">
    <source>
        <dbReference type="Proteomes" id="UP001457282"/>
    </source>
</evidence>
<dbReference type="SUPFAM" id="SSF109993">
    <property type="entry name" value="VPS9 domain"/>
    <property type="match status" value="1"/>
</dbReference>
<dbReference type="Pfam" id="PF02204">
    <property type="entry name" value="VPS9"/>
    <property type="match status" value="1"/>
</dbReference>
<dbReference type="PANTHER" id="PTHR23101:SF63">
    <property type="entry name" value="VACUOLAR PROTEIN SORTING-ASSOCIATED PROTEIN 9A-LIKE ISOFORM X1"/>
    <property type="match status" value="1"/>
</dbReference>
<sequence>MESKVISVQSSIQDYLCQLVTQCKAKFRPVFFDVLRMQNPASLELVRSIKYFIMSFSVYTSSNPENVGKSVQEFYKNAENSIRDHKLWADQEVDSAMEGLERYVMTKLFSQTFSSPEDTMIDLEISQKMHLLQTFLKPEHLDIPEVLCNEASFYLATKELQKIKAFKAPRQKLLCMMNCCKVINSLLLSTASKSQTRVLAGADEFLPVLIYVVIKANPPQLHSNLKYIKLYRREAKLVSEAAYYLTHFLSAKTFISELNAKSLSIDEVEFEESMQTARLDNKPQNFFLKELATLV</sequence>
<protein>
    <recommendedName>
        <fullName evidence="1">VPS9 domain-containing protein</fullName>
    </recommendedName>
</protein>
<dbReference type="Proteomes" id="UP001457282">
    <property type="component" value="Unassembled WGS sequence"/>
</dbReference>
<accession>A0AAW1XWR3</accession>
<dbReference type="PROSITE" id="PS51205">
    <property type="entry name" value="VPS9"/>
    <property type="match status" value="1"/>
</dbReference>
<dbReference type="GO" id="GO:0016192">
    <property type="term" value="P:vesicle-mediated transport"/>
    <property type="evidence" value="ECO:0007669"/>
    <property type="project" value="InterPro"/>
</dbReference>
<organism evidence="2 3">
    <name type="scientific">Rubus argutus</name>
    <name type="common">Southern blackberry</name>
    <dbReference type="NCBI Taxonomy" id="59490"/>
    <lineage>
        <taxon>Eukaryota</taxon>
        <taxon>Viridiplantae</taxon>
        <taxon>Streptophyta</taxon>
        <taxon>Embryophyta</taxon>
        <taxon>Tracheophyta</taxon>
        <taxon>Spermatophyta</taxon>
        <taxon>Magnoliopsida</taxon>
        <taxon>eudicotyledons</taxon>
        <taxon>Gunneridae</taxon>
        <taxon>Pentapetalae</taxon>
        <taxon>rosids</taxon>
        <taxon>fabids</taxon>
        <taxon>Rosales</taxon>
        <taxon>Rosaceae</taxon>
        <taxon>Rosoideae</taxon>
        <taxon>Rosoideae incertae sedis</taxon>
        <taxon>Rubus</taxon>
    </lineage>
</organism>
<comment type="caution">
    <text evidence="2">The sequence shown here is derived from an EMBL/GenBank/DDBJ whole genome shotgun (WGS) entry which is preliminary data.</text>
</comment>
<dbReference type="Pfam" id="PF18151">
    <property type="entry name" value="DUF5601"/>
    <property type="match status" value="1"/>
</dbReference>
<dbReference type="GO" id="GO:0005085">
    <property type="term" value="F:guanyl-nucleotide exchange factor activity"/>
    <property type="evidence" value="ECO:0007669"/>
    <property type="project" value="InterPro"/>
</dbReference>
<dbReference type="GO" id="GO:0005829">
    <property type="term" value="C:cytosol"/>
    <property type="evidence" value="ECO:0007669"/>
    <property type="project" value="TreeGrafter"/>
</dbReference>
<dbReference type="InterPro" id="IPR041545">
    <property type="entry name" value="DUF5601"/>
</dbReference>
<dbReference type="AlphaFoldDB" id="A0AAW1XWR3"/>
<proteinExistence type="predicted"/>
<feature type="domain" description="VPS9" evidence="1">
    <location>
        <begin position="119"/>
        <end position="264"/>
    </location>
</feature>
<dbReference type="EMBL" id="JBEDUW010000003">
    <property type="protein sequence ID" value="KAK9940676.1"/>
    <property type="molecule type" value="Genomic_DNA"/>
</dbReference>
<evidence type="ECO:0000313" key="2">
    <source>
        <dbReference type="EMBL" id="KAK9940676.1"/>
    </source>
</evidence>
<dbReference type="SMART" id="SM00167">
    <property type="entry name" value="VPS9"/>
    <property type="match status" value="1"/>
</dbReference>
<dbReference type="PANTHER" id="PTHR23101">
    <property type="entry name" value="RAB GDP/GTP EXCHANGE FACTOR"/>
    <property type="match status" value="1"/>
</dbReference>
<gene>
    <name evidence="2" type="ORF">M0R45_017323</name>
</gene>
<keyword evidence="3" id="KW-1185">Reference proteome</keyword>
<dbReference type="InterPro" id="IPR037191">
    <property type="entry name" value="VPS9_dom_sf"/>
</dbReference>
<dbReference type="Gene3D" id="1.20.1050.80">
    <property type="entry name" value="VPS9 domain"/>
    <property type="match status" value="1"/>
</dbReference>